<dbReference type="GO" id="GO:0005739">
    <property type="term" value="C:mitochondrion"/>
    <property type="evidence" value="ECO:0007669"/>
    <property type="project" value="TreeGrafter"/>
</dbReference>
<dbReference type="PANTHER" id="PTHR12901">
    <property type="entry name" value="SPERM PROTEIN HOMOLOG"/>
    <property type="match status" value="1"/>
</dbReference>
<dbReference type="AlphaFoldDB" id="A0A162CZ23"/>
<accession>A0A162CZ23</accession>
<dbReference type="STRING" id="35525.A0A162CZ23"/>
<dbReference type="InterPro" id="IPR044996">
    <property type="entry name" value="COQ10-like"/>
</dbReference>
<dbReference type="Gene3D" id="3.30.530.20">
    <property type="match status" value="1"/>
</dbReference>
<reference evidence="4 5" key="1">
    <citation type="submission" date="2016-03" db="EMBL/GenBank/DDBJ databases">
        <title>EvidentialGene: Evidence-directed Construction of Genes on Genomes.</title>
        <authorList>
            <person name="Gilbert D.G."/>
            <person name="Choi J.-H."/>
            <person name="Mockaitis K."/>
            <person name="Colbourne J."/>
            <person name="Pfrender M."/>
        </authorList>
    </citation>
    <scope>NUCLEOTIDE SEQUENCE [LARGE SCALE GENOMIC DNA]</scope>
    <source>
        <strain evidence="4 5">Xinb3</strain>
        <tissue evidence="4">Complete organism</tissue>
    </source>
</reference>
<keyword evidence="5" id="KW-1185">Reference proteome</keyword>
<name>A0A162CZ23_9CRUS</name>
<evidence type="ECO:0000256" key="2">
    <source>
        <dbReference type="ARBA" id="ARBA00011814"/>
    </source>
</evidence>
<dbReference type="InterPro" id="IPR023393">
    <property type="entry name" value="START-like_dom_sf"/>
</dbReference>
<gene>
    <name evidence="4" type="ORF">APZ42_011364</name>
</gene>
<comment type="similarity">
    <text evidence="1">Belongs to the COQ10 family.</text>
</comment>
<dbReference type="CDD" id="cd07813">
    <property type="entry name" value="COQ10p_like"/>
    <property type="match status" value="1"/>
</dbReference>
<dbReference type="Pfam" id="PF03364">
    <property type="entry name" value="Polyketide_cyc"/>
    <property type="match status" value="1"/>
</dbReference>
<dbReference type="EMBL" id="LRGB01000024">
    <property type="protein sequence ID" value="KZS21429.1"/>
    <property type="molecule type" value="Genomic_DNA"/>
</dbReference>
<comment type="caution">
    <text evidence="4">The sequence shown here is derived from an EMBL/GenBank/DDBJ whole genome shotgun (WGS) entry which is preliminary data.</text>
</comment>
<proteinExistence type="inferred from homology"/>
<comment type="function">
    <text evidence="3">Required for the function of coenzyme Q in the respiratory chain. May serve as a chaperone or may be involved in the transport of Q6 from its site of synthesis to the catalytic sites of the respiratory complexes.</text>
</comment>
<dbReference type="OrthoDB" id="292693at2759"/>
<dbReference type="SUPFAM" id="SSF55961">
    <property type="entry name" value="Bet v1-like"/>
    <property type="match status" value="1"/>
</dbReference>
<dbReference type="PANTHER" id="PTHR12901:SF10">
    <property type="entry name" value="COENZYME Q-BINDING PROTEIN COQ10, MITOCHONDRIAL"/>
    <property type="match status" value="1"/>
</dbReference>
<protein>
    <submittedName>
        <fullName evidence="4">Putative Coenzyme Q-binding protein COQ10 A, mitochondrial</fullName>
    </submittedName>
</protein>
<evidence type="ECO:0000256" key="1">
    <source>
        <dbReference type="ARBA" id="ARBA00006885"/>
    </source>
</evidence>
<sequence length="246" mass="28265">MSKNFSLPLAVLFRGSKTQLTRKNVISFSRKCIKYQCISTQATGQRHPVHQEKFSSLSTLHREFKATNLLVPNRGFKLSVALQKENKRKDYSEKFLLGYSMEKLFNIVYDVEHYKDFIPYCTSSVVTSHKTPCHLTADLSFGFPPFPVESFTSSFTLTSPTLVKSVCVDRDLFNYMVTIWKFSPGINGNPNTCILDFYLSFEFRSLFHTQLSRMFSDLVVREMITAYTAEAKRRYGTALPIKSYGV</sequence>
<comment type="subunit">
    <text evidence="2">Interacts with coenzyme Q.</text>
</comment>
<dbReference type="Proteomes" id="UP000076858">
    <property type="component" value="Unassembled WGS sequence"/>
</dbReference>
<dbReference type="GO" id="GO:0045333">
    <property type="term" value="P:cellular respiration"/>
    <property type="evidence" value="ECO:0007669"/>
    <property type="project" value="InterPro"/>
</dbReference>
<evidence type="ECO:0000256" key="3">
    <source>
        <dbReference type="ARBA" id="ARBA00024947"/>
    </source>
</evidence>
<evidence type="ECO:0000313" key="4">
    <source>
        <dbReference type="EMBL" id="KZS21429.1"/>
    </source>
</evidence>
<evidence type="ECO:0000313" key="5">
    <source>
        <dbReference type="Proteomes" id="UP000076858"/>
    </source>
</evidence>
<dbReference type="InterPro" id="IPR005031">
    <property type="entry name" value="COQ10_START"/>
</dbReference>
<dbReference type="GO" id="GO:0048039">
    <property type="term" value="F:ubiquinone binding"/>
    <property type="evidence" value="ECO:0007669"/>
    <property type="project" value="InterPro"/>
</dbReference>
<organism evidence="4 5">
    <name type="scientific">Daphnia magna</name>
    <dbReference type="NCBI Taxonomy" id="35525"/>
    <lineage>
        <taxon>Eukaryota</taxon>
        <taxon>Metazoa</taxon>
        <taxon>Ecdysozoa</taxon>
        <taxon>Arthropoda</taxon>
        <taxon>Crustacea</taxon>
        <taxon>Branchiopoda</taxon>
        <taxon>Diplostraca</taxon>
        <taxon>Cladocera</taxon>
        <taxon>Anomopoda</taxon>
        <taxon>Daphniidae</taxon>
        <taxon>Daphnia</taxon>
    </lineage>
</organism>